<keyword evidence="10" id="KW-0325">Glycoprotein</keyword>
<dbReference type="PANTHER" id="PTHR11177:SF397">
    <property type="entry name" value="CHITINASE"/>
    <property type="match status" value="1"/>
</dbReference>
<gene>
    <name evidence="20" type="ORF">FPHYL_12339</name>
</gene>
<feature type="signal peptide" evidence="17">
    <location>
        <begin position="1"/>
        <end position="23"/>
    </location>
</feature>
<evidence type="ECO:0000256" key="6">
    <source>
        <dbReference type="ARBA" id="ARBA00022669"/>
    </source>
</evidence>
<comment type="similarity">
    <text evidence="3">Belongs to the glycosyl hydrolase 18 family. Chitinase class V subfamily.</text>
</comment>
<dbReference type="GO" id="GO:0005576">
    <property type="term" value="C:extracellular region"/>
    <property type="evidence" value="ECO:0007669"/>
    <property type="project" value="UniProtKB-SubCell"/>
</dbReference>
<dbReference type="PANTHER" id="PTHR11177">
    <property type="entry name" value="CHITINASE"/>
    <property type="match status" value="1"/>
</dbReference>
<dbReference type="InterPro" id="IPR011583">
    <property type="entry name" value="Chitinase_II/V-like_cat"/>
</dbReference>
<organism evidence="20 21">
    <name type="scientific">Fusarium phyllophilum</name>
    <dbReference type="NCBI Taxonomy" id="47803"/>
    <lineage>
        <taxon>Eukaryota</taxon>
        <taxon>Fungi</taxon>
        <taxon>Dikarya</taxon>
        <taxon>Ascomycota</taxon>
        <taxon>Pezizomycotina</taxon>
        <taxon>Sordariomycetes</taxon>
        <taxon>Hypocreomycetidae</taxon>
        <taxon>Hypocreales</taxon>
        <taxon>Nectriaceae</taxon>
        <taxon>Fusarium</taxon>
        <taxon>Fusarium fujikuroi species complex</taxon>
    </lineage>
</organism>
<dbReference type="Pfam" id="PF00187">
    <property type="entry name" value="Chitin_bind_1"/>
    <property type="match status" value="1"/>
</dbReference>
<feature type="disulfide bond" evidence="14">
    <location>
        <begin position="131"/>
        <end position="143"/>
    </location>
</feature>
<dbReference type="EC" id="3.2.1.14" evidence="4"/>
<dbReference type="FunFam" id="3.10.50.10:FF:000003">
    <property type="entry name" value="Class V chitinase CHIT5b"/>
    <property type="match status" value="1"/>
</dbReference>
<dbReference type="Gene3D" id="3.30.60.10">
    <property type="entry name" value="Endochitinase-like"/>
    <property type="match status" value="2"/>
</dbReference>
<evidence type="ECO:0000256" key="7">
    <source>
        <dbReference type="ARBA" id="ARBA00022729"/>
    </source>
</evidence>
<dbReference type="PROSITE" id="PS50941">
    <property type="entry name" value="CHIT_BIND_I_2"/>
    <property type="match status" value="2"/>
</dbReference>
<evidence type="ECO:0000256" key="4">
    <source>
        <dbReference type="ARBA" id="ARBA00012729"/>
    </source>
</evidence>
<dbReference type="SUPFAM" id="SSF51445">
    <property type="entry name" value="(Trans)glycosidases"/>
    <property type="match status" value="1"/>
</dbReference>
<protein>
    <recommendedName>
        <fullName evidence="4">chitinase</fullName>
        <ecNumber evidence="4">3.2.1.14</ecNumber>
    </recommendedName>
</protein>
<feature type="transmembrane region" description="Helical" evidence="16">
    <location>
        <begin position="2038"/>
        <end position="2062"/>
    </location>
</feature>
<reference evidence="20 21" key="1">
    <citation type="submission" date="2020-05" db="EMBL/GenBank/DDBJ databases">
        <title>Identification and distribution of gene clusters putatively required for synthesis of sphingolipid metabolism inhibitors in phylogenetically diverse species of the filamentous fungus Fusarium.</title>
        <authorList>
            <person name="Kim H.-S."/>
            <person name="Busman M."/>
            <person name="Brown D.W."/>
            <person name="Divon H."/>
            <person name="Uhlig S."/>
            <person name="Proctor R.H."/>
        </authorList>
    </citation>
    <scope>NUCLEOTIDE SEQUENCE [LARGE SCALE GENOMIC DNA]</scope>
    <source>
        <strain evidence="20 21">NRRL 13617</strain>
    </source>
</reference>
<dbReference type="Pfam" id="PF00704">
    <property type="entry name" value="Glyco_hydro_18"/>
    <property type="match status" value="1"/>
</dbReference>
<keyword evidence="13" id="KW-0624">Polysaccharide degradation</keyword>
<feature type="domain" description="Chitin-binding type-1" evidence="18">
    <location>
        <begin position="117"/>
        <end position="160"/>
    </location>
</feature>
<dbReference type="InterPro" id="IPR029070">
    <property type="entry name" value="Chitinase_insertion_sf"/>
</dbReference>
<evidence type="ECO:0000256" key="1">
    <source>
        <dbReference type="ARBA" id="ARBA00000822"/>
    </source>
</evidence>
<evidence type="ECO:0000256" key="17">
    <source>
        <dbReference type="SAM" id="SignalP"/>
    </source>
</evidence>
<comment type="catalytic activity">
    <reaction evidence="1">
        <text>Random endo-hydrolysis of N-acetyl-beta-D-glucosaminide (1-&gt;4)-beta-linkages in chitin and chitodextrins.</text>
        <dbReference type="EC" id="3.2.1.14"/>
    </reaction>
</comment>
<evidence type="ECO:0000256" key="13">
    <source>
        <dbReference type="ARBA" id="ARBA00023326"/>
    </source>
</evidence>
<feature type="chain" id="PRO_5034157031" description="chitinase" evidence="17">
    <location>
        <begin position="24"/>
        <end position="2063"/>
    </location>
</feature>
<feature type="domain" description="GH18" evidence="19">
    <location>
        <begin position="172"/>
        <end position="530"/>
    </location>
</feature>
<evidence type="ECO:0000313" key="20">
    <source>
        <dbReference type="EMBL" id="KAF5539077.1"/>
    </source>
</evidence>
<dbReference type="SUPFAM" id="SSF57016">
    <property type="entry name" value="Plant lectins/antimicrobial peptides"/>
    <property type="match status" value="2"/>
</dbReference>
<dbReference type="EMBL" id="JAAOAQ010000631">
    <property type="protein sequence ID" value="KAF5539077.1"/>
    <property type="molecule type" value="Genomic_DNA"/>
</dbReference>
<evidence type="ECO:0000256" key="15">
    <source>
        <dbReference type="RuleBase" id="RU000489"/>
    </source>
</evidence>
<keyword evidence="14" id="KW-1015">Disulfide bond</keyword>
<feature type="transmembrane region" description="Helical" evidence="16">
    <location>
        <begin position="1942"/>
        <end position="1962"/>
    </location>
</feature>
<dbReference type="InterPro" id="IPR001002">
    <property type="entry name" value="Chitin-bd_1"/>
</dbReference>
<evidence type="ECO:0000256" key="3">
    <source>
        <dbReference type="ARBA" id="ARBA00008682"/>
    </source>
</evidence>
<dbReference type="Gene3D" id="3.20.20.80">
    <property type="entry name" value="Glycosidases"/>
    <property type="match status" value="1"/>
</dbReference>
<dbReference type="Proteomes" id="UP000582016">
    <property type="component" value="Unassembled WGS sequence"/>
</dbReference>
<evidence type="ECO:0000259" key="18">
    <source>
        <dbReference type="PROSITE" id="PS50941"/>
    </source>
</evidence>
<proteinExistence type="inferred from homology"/>
<keyword evidence="8 15" id="KW-0378">Hydrolase</keyword>
<comment type="caution">
    <text evidence="14">Lacks conserved residue(s) required for the propagation of feature annotation.</text>
</comment>
<evidence type="ECO:0000256" key="14">
    <source>
        <dbReference type="PROSITE-ProRule" id="PRU00261"/>
    </source>
</evidence>
<evidence type="ECO:0000313" key="21">
    <source>
        <dbReference type="Proteomes" id="UP000582016"/>
    </source>
</evidence>
<evidence type="ECO:0000256" key="5">
    <source>
        <dbReference type="ARBA" id="ARBA00022525"/>
    </source>
</evidence>
<name>A0A8H5MSJ1_9HYPO</name>
<dbReference type="SMART" id="SM00270">
    <property type="entry name" value="ChtBD1"/>
    <property type="match status" value="2"/>
</dbReference>
<dbReference type="Gene3D" id="3.10.50.10">
    <property type="match status" value="1"/>
</dbReference>
<dbReference type="InterPro" id="IPR001223">
    <property type="entry name" value="Glyco_hydro18_cat"/>
</dbReference>
<dbReference type="PROSITE" id="PS51910">
    <property type="entry name" value="GH18_2"/>
    <property type="match status" value="1"/>
</dbReference>
<keyword evidence="16" id="KW-1133">Transmembrane helix</keyword>
<keyword evidence="7 17" id="KW-0732">Signal</keyword>
<feature type="disulfide bond" evidence="14">
    <location>
        <begin position="92"/>
        <end position="106"/>
    </location>
</feature>
<dbReference type="OrthoDB" id="73875at2759"/>
<dbReference type="GO" id="GO:0006032">
    <property type="term" value="P:chitin catabolic process"/>
    <property type="evidence" value="ECO:0007669"/>
    <property type="project" value="UniProtKB-KW"/>
</dbReference>
<evidence type="ECO:0000256" key="12">
    <source>
        <dbReference type="ARBA" id="ARBA00023295"/>
    </source>
</evidence>
<keyword evidence="9" id="KW-0146">Chitin degradation</keyword>
<dbReference type="InterPro" id="IPR018371">
    <property type="entry name" value="Chitin-binding_1_CS"/>
</dbReference>
<evidence type="ECO:0000256" key="9">
    <source>
        <dbReference type="ARBA" id="ARBA00023024"/>
    </source>
</evidence>
<dbReference type="InterPro" id="IPR050314">
    <property type="entry name" value="Glycosyl_Hydrlase_18"/>
</dbReference>
<feature type="domain" description="Chitin-binding type-1" evidence="18">
    <location>
        <begin position="78"/>
        <end position="116"/>
    </location>
</feature>
<feature type="disulfide bond" evidence="14">
    <location>
        <begin position="87"/>
        <end position="99"/>
    </location>
</feature>
<dbReference type="InterPro" id="IPR036861">
    <property type="entry name" value="Endochitinase-like_sf"/>
</dbReference>
<keyword evidence="12 15" id="KW-0326">Glycosidase</keyword>
<feature type="transmembrane region" description="Helical" evidence="16">
    <location>
        <begin position="1904"/>
        <end position="1922"/>
    </location>
</feature>
<keyword evidence="21" id="KW-1185">Reference proteome</keyword>
<dbReference type="GO" id="GO:0008061">
    <property type="term" value="F:chitin binding"/>
    <property type="evidence" value="ECO:0007669"/>
    <property type="project" value="UniProtKB-UniRule"/>
</dbReference>
<comment type="subcellular location">
    <subcellularLocation>
        <location evidence="2">Secreted</location>
    </subcellularLocation>
</comment>
<feature type="disulfide bond" evidence="14">
    <location>
        <begin position="154"/>
        <end position="158"/>
    </location>
</feature>
<evidence type="ECO:0000256" key="2">
    <source>
        <dbReference type="ARBA" id="ARBA00004613"/>
    </source>
</evidence>
<keyword evidence="11" id="KW-0119">Carbohydrate metabolism</keyword>
<dbReference type="PROSITE" id="PS01095">
    <property type="entry name" value="GH18_1"/>
    <property type="match status" value="1"/>
</dbReference>
<dbReference type="InterPro" id="IPR017853">
    <property type="entry name" value="GH"/>
</dbReference>
<comment type="caution">
    <text evidence="20">The sequence shown here is derived from an EMBL/GenBank/DDBJ whole genome shotgun (WGS) entry which is preliminary data.</text>
</comment>
<keyword evidence="16" id="KW-0812">Transmembrane</keyword>
<dbReference type="SMART" id="SM00636">
    <property type="entry name" value="Glyco_18"/>
    <property type="match status" value="1"/>
</dbReference>
<sequence>MRFLASQMRFVLLFPFFFDLSIGHRHSHSRFHIRGKHGHIEDESVSLAAIPMNHQILPRELTVLSESGQVSNAATSGDYTCGPDKPCGNGACCGESGWCGYEPKYCGKGCQSNCDAKAECGKYASPTGKKCPLNVCCSEYGFCGTTEDFCKNGCQSDCEQPKPSASKSNVQQKVIAYWEAWNENKPCGHMSPEEIPVHDITHLIFSFGFVTPGDFRITNMPDVKPNLFTQVTDLKDKNPNLSIMIALGGWTHNDPGKYQKVFSDMVSTRANRQTFIKNLLGFLSQYGFDGVDFDWEYPGAKDRGGKDTDGKNFTQFLKELQAAMRSAGRHYLVTYTAPTSYWYLRHFDLKAMNNYVDWINLMSYDLHGIWDRDNPIGNQILGHTNVTEIDLALDLFWRNDIPPGDIVLGIGLYGRSFKLENPACWKPGCRFSDPGDKGRCTDTAGFLSYREIMDLIRDSKAKPVYDKDAKVNYLVYGQNNWISYDDERTFKDKIDFANKRGLNGLMMWAIDLDDSRRSALNAITGRKNFLEGNTAFGVGLSTKKSEEAGYSSDDSTQCRVTGCGGVCSEGERTVGRTNSLDKKKECGSKTSNARSICCPSWASITSAECHWDRGRGGLSGDCAGKCNPGELKLFADQRGWKGDLESGGWNGKYCSRGSQVFCCSIGNMEQYMDICTWTKCGGTCPSDKQHVLTVDTGGPADKNERCSNDFVNGAFDDDAQDPNKGQKSRRKLCCPKKDSFSNCSWRSANVCSRQCDNGQITLDLDPQGMGGAFCGNGRQKAFCCDAPGKSNQPFLPVNLDKLFPPELLPPPDSVPQFELITFGKGSRNSQPNKAGIAFFLLAGSDTGLASMSKRDNSNLVFLDCPKDIHSQPVGQVQTARVICLGLFEECFGVAKDGVEGTVVHMPTDCGAGSYARAVALVPSQDQSIPIHLARSNPSTVYDFSFDYDMGLVRRDAGEFSIRVDYSNVKGYWNEVVDLTGKRKRDLKTLVARFYAGNSQDWFTQFDKTDIEDSEELNDNKRSVLNQLIYFDSQMCDVDSGDKEGQGFSITLEGSANARFFYGFSMIATWTPGSKLKVHQSAGFLHVDGDTKAEFTVAGIGKLDTSQKTDNGPVTYSEASESLGGHGLWHGWANFRPYKQESIEFNTRNSQGTAVSLNGYLSAKVVALWGSQNVHFPEGRKSIKISEPLVSSKSALTPLSKPGPDSEITVAAVTKFGLDVDLSFGMPYTAAVDGVLPDISVSQEVSATFIWKEEDSEVCLDTYAGQTQKAKLISGSYVGWGDDYEHRFLQQDTRVGSQRCFGKSSHKSRSYKLGPSNAGLIGDKNDEEEPECDKEDVLCIRAKKKAKRQNNSTPDNYDFSGHGVIRKASELSDKSIDDWVRKKQRISCEPCGSCIITEKGEKESCCSCVWLPPPDEDEDEPDFGSMPLPGGPIIPGVPEKREVGFRDSEGGSDLLYERASNNPVVGFDNKWIRFWVPAGSPDPFIVGTELYPQYPDYYKDPEGNKKKPFDGNTLFSDIKMYYHNKTAVCTSFDVEKAPTYDEIWKYDRQDKNGPYKKGVLYHQHYDTEHVFEGQTISRFFAIWLPSHNYPHSWSEKWAFTEYNEWKDKQSKKTNAFVHLVVDELGSSIHYDRLAIFLSNSNRLKGSLFKGTSTTTNAGFAKLEAGAEQLLHVREIGLVFGYMGRDEVWEAFCDSYNGMLDLMERFDMWYLKETKKKSDLATQWSNFIRSELDMVARQARSDVKRLYSQKKPAGKKYEDFWDVIMKGGAAAEMAKVKLDKCRITMSLSSVYAALEPYVDIPFNASLSGILFLAYRCLISKPGLLLTIVYTTSAIIIIFDRTSTKGEMAKTMATMPLGLGSVLLFIVASRSTKAEWLYAFTIYVNFAVYGNILMMVATPSGGTFRGICCKVACLSLSAWIILQGYEVQWRTIMLHDNLFVFTASSKSWIFAHAVYRFILLTLPCFGSGRRHRLMEVYSLGLTYLLSWSTGLPFEYCFGMADTIVAPAVTAWSSISKTFNLIPRDTGKGQSSASGISGTGDVCLGIVALAVAAYAGLNILSLGHLVL</sequence>
<feature type="disulfide bond" evidence="14">
    <location>
        <begin position="136"/>
        <end position="150"/>
    </location>
</feature>
<dbReference type="PROSITE" id="PS00026">
    <property type="entry name" value="CHIT_BIND_I_1"/>
    <property type="match status" value="1"/>
</dbReference>
<evidence type="ECO:0000256" key="11">
    <source>
        <dbReference type="ARBA" id="ARBA00023277"/>
    </source>
</evidence>
<dbReference type="GO" id="GO:0008843">
    <property type="term" value="F:endochitinase activity"/>
    <property type="evidence" value="ECO:0007669"/>
    <property type="project" value="UniProtKB-EC"/>
</dbReference>
<evidence type="ECO:0000256" key="16">
    <source>
        <dbReference type="SAM" id="Phobius"/>
    </source>
</evidence>
<accession>A0A8H5MSJ1</accession>
<feature type="transmembrane region" description="Helical" evidence="16">
    <location>
        <begin position="1873"/>
        <end position="1892"/>
    </location>
</feature>
<keyword evidence="6 14" id="KW-0147">Chitin-binding</keyword>
<evidence type="ECO:0000256" key="8">
    <source>
        <dbReference type="ARBA" id="ARBA00022801"/>
    </source>
</evidence>
<dbReference type="InterPro" id="IPR001579">
    <property type="entry name" value="Glyco_hydro_18_chit_AS"/>
</dbReference>
<keyword evidence="16" id="KW-0472">Membrane</keyword>
<evidence type="ECO:0000256" key="10">
    <source>
        <dbReference type="ARBA" id="ARBA00023180"/>
    </source>
</evidence>
<feature type="disulfide bond" evidence="14">
    <location>
        <begin position="110"/>
        <end position="114"/>
    </location>
</feature>
<keyword evidence="5" id="KW-0964">Secreted</keyword>
<feature type="transmembrane region" description="Helical" evidence="16">
    <location>
        <begin position="1848"/>
        <end position="1867"/>
    </location>
</feature>
<dbReference type="GO" id="GO:0000272">
    <property type="term" value="P:polysaccharide catabolic process"/>
    <property type="evidence" value="ECO:0007669"/>
    <property type="project" value="UniProtKB-KW"/>
</dbReference>
<dbReference type="SUPFAM" id="SSF54556">
    <property type="entry name" value="Chitinase insertion domain"/>
    <property type="match status" value="1"/>
</dbReference>
<dbReference type="CDD" id="cd00035">
    <property type="entry name" value="ChtBD1"/>
    <property type="match status" value="1"/>
</dbReference>
<evidence type="ECO:0000259" key="19">
    <source>
        <dbReference type="PROSITE" id="PS51910"/>
    </source>
</evidence>
<feature type="transmembrane region" description="Helical" evidence="16">
    <location>
        <begin position="1819"/>
        <end position="1836"/>
    </location>
</feature>